<evidence type="ECO:0000259" key="4">
    <source>
        <dbReference type="Pfam" id="PF20874"/>
    </source>
</evidence>
<reference evidence="5 6" key="2">
    <citation type="submission" date="2018-12" db="EMBL/GenBank/DDBJ databases">
        <title>Whole-genome sequences of fifteen clinical Streptococcus suis strains isolated from pigs between 2006 and 2018.</title>
        <authorList>
            <person name="Stevens M.J.A."/>
            <person name="Cernela N."/>
            <person name="Spoerry Serrano N."/>
            <person name="Schmitt S."/>
            <person name="Schrenzel J."/>
            <person name="Stephan R."/>
        </authorList>
    </citation>
    <scope>NUCLEOTIDE SEQUENCE [LARGE SCALE GENOMIC DNA]</scope>
    <source>
        <strain evidence="5 6">SS1014</strain>
    </source>
</reference>
<reference evidence="5 6" key="1">
    <citation type="submission" date="2018-11" db="EMBL/GenBank/DDBJ databases">
        <authorList>
            <person name="Stevens M.J."/>
            <person name="Cernela N."/>
            <person name="Spoerry Serrano N."/>
            <person name="Schmitt S."/>
            <person name="Schrenzel J."/>
            <person name="Stephan R."/>
        </authorList>
    </citation>
    <scope>NUCLEOTIDE SEQUENCE [LARGE SCALE GENOMIC DNA]</scope>
    <source>
        <strain evidence="5 6">SS1014</strain>
    </source>
</reference>
<comment type="caution">
    <text evidence="5">The sequence shown here is derived from an EMBL/GenBank/DDBJ whole genome shotgun (WGS) entry which is preliminary data.</text>
</comment>
<gene>
    <name evidence="5" type="ORF">EJA00_06065</name>
</gene>
<feature type="domain" description="MobA/VirD2-like nuclease" evidence="2">
    <location>
        <begin position="55"/>
        <end position="184"/>
    </location>
</feature>
<organism evidence="5 6">
    <name type="scientific">Streptococcus suis</name>
    <dbReference type="NCBI Taxonomy" id="1307"/>
    <lineage>
        <taxon>Bacteria</taxon>
        <taxon>Bacillati</taxon>
        <taxon>Bacillota</taxon>
        <taxon>Bacilli</taxon>
        <taxon>Lactobacillales</taxon>
        <taxon>Streptococcaceae</taxon>
        <taxon>Streptococcus</taxon>
    </lineage>
</organism>
<dbReference type="AlphaFoldDB" id="A0A426T4F8"/>
<evidence type="ECO:0000256" key="1">
    <source>
        <dbReference type="SAM" id="MobiDB-lite"/>
    </source>
</evidence>
<dbReference type="Proteomes" id="UP000273973">
    <property type="component" value="Unassembled WGS sequence"/>
</dbReference>
<feature type="region of interest" description="Disordered" evidence="1">
    <location>
        <begin position="527"/>
        <end position="549"/>
    </location>
</feature>
<dbReference type="InterPro" id="IPR021112">
    <property type="entry name" value="LtrB_C"/>
</dbReference>
<evidence type="ECO:0000313" key="5">
    <source>
        <dbReference type="EMBL" id="RRR48776.1"/>
    </source>
</evidence>
<dbReference type="Pfam" id="PF20874">
    <property type="entry name" value="Relaxase_M"/>
    <property type="match status" value="1"/>
</dbReference>
<evidence type="ECO:0000259" key="2">
    <source>
        <dbReference type="Pfam" id="PF03432"/>
    </source>
</evidence>
<sequence length="549" mass="63179">MVVTKHLKPVKTELGLKRGIRYIIDDEKTAADRYIENEHNFPVQLIEDGELVSRLISGHLVDDLPSAGSEFLQMKQIANLRAGRAMDYHLKNEKTTLAHHIIQSFSPDDNLTPEEIHEIGRRTILELTGGEHAFVIATHMDKDHIHNHIYFNSTNEVTLKQFRWQKGTKKSLERISDKHADLYGAKVLTEKPPFDRKAYGAYQAKNTFRSEIKSRLEFLLQHSSGLDDFLTKAKLLNLSVDFSGKHVTYKLLDLDQQKSTRANKLSKKGRYNKDNIIDRLAKNGPVMDASEVQIAYQQLQEEKADDYEIQLRIEPWQVEHETRTGIYLKVDFGIQNQGTVKIPYHQIEKQDDGSFQIFIKRSDFYYFLNPDNSASNKFMKGTTLLKQLSYESGEYVLNKNSLISKLDQLFRDFEYLASHEVTTHKQFQELGKELISQLEGTKQTLSILDEQIAKLNKIASALQDVQADRPVNVVAAREILARYHIPETTPVEDIMKEVVEVSVERKALEEKFDSVLADLEKYQELEAEAEQRENDEEIESSIMKLATLP</sequence>
<name>A0A426T4F8_STRSU</name>
<feature type="domain" description="Group II intron-interrupted relaxase LtrB C-terminal" evidence="3">
    <location>
        <begin position="404"/>
        <end position="527"/>
    </location>
</feature>
<dbReference type="EMBL" id="RSDG01000036">
    <property type="protein sequence ID" value="RRR48776.1"/>
    <property type="molecule type" value="Genomic_DNA"/>
</dbReference>
<feature type="domain" description="Group II intron-interrupted relaxase LtrB central" evidence="4">
    <location>
        <begin position="308"/>
        <end position="390"/>
    </location>
</feature>
<proteinExistence type="predicted"/>
<accession>A0A426T4F8</accession>
<dbReference type="Pfam" id="PF11083">
    <property type="entry name" value="Relaxase_C"/>
    <property type="match status" value="1"/>
</dbReference>
<evidence type="ECO:0000313" key="6">
    <source>
        <dbReference type="Proteomes" id="UP000273973"/>
    </source>
</evidence>
<evidence type="ECO:0000259" key="3">
    <source>
        <dbReference type="Pfam" id="PF11083"/>
    </source>
</evidence>
<dbReference type="Pfam" id="PF03432">
    <property type="entry name" value="Relaxase"/>
    <property type="match status" value="1"/>
</dbReference>
<dbReference type="RefSeq" id="WP_125183845.1">
    <property type="nucleotide sequence ID" value="NZ_RSDG01000036.1"/>
</dbReference>
<dbReference type="InterPro" id="IPR005094">
    <property type="entry name" value="Endonuclease_MobA/VirD2"/>
</dbReference>
<protein>
    <submittedName>
        <fullName evidence="5">Relaxase</fullName>
    </submittedName>
</protein>
<dbReference type="InterPro" id="IPR048299">
    <property type="entry name" value="LtrB_central"/>
</dbReference>